<dbReference type="EMBL" id="JBHSCL010000009">
    <property type="protein sequence ID" value="MFC4221776.1"/>
    <property type="molecule type" value="Genomic_DNA"/>
</dbReference>
<dbReference type="Gene3D" id="3.40.1350.10">
    <property type="match status" value="1"/>
</dbReference>
<dbReference type="InterPro" id="IPR011856">
    <property type="entry name" value="tRNA_endonuc-like_dom_sf"/>
</dbReference>
<organism evidence="1 2">
    <name type="scientific">Flagellimonas marina</name>
    <dbReference type="NCBI Taxonomy" id="1775168"/>
    <lineage>
        <taxon>Bacteria</taxon>
        <taxon>Pseudomonadati</taxon>
        <taxon>Bacteroidota</taxon>
        <taxon>Flavobacteriia</taxon>
        <taxon>Flavobacteriales</taxon>
        <taxon>Flavobacteriaceae</taxon>
        <taxon>Flagellimonas</taxon>
    </lineage>
</organism>
<evidence type="ECO:0000313" key="1">
    <source>
        <dbReference type="EMBL" id="MFC4221776.1"/>
    </source>
</evidence>
<gene>
    <name evidence="1" type="ORF">ACFOWS_16615</name>
</gene>
<reference evidence="2" key="1">
    <citation type="journal article" date="2019" name="Int. J. Syst. Evol. Microbiol.">
        <title>The Global Catalogue of Microorganisms (GCM) 10K type strain sequencing project: providing services to taxonomists for standard genome sequencing and annotation.</title>
        <authorList>
            <consortium name="The Broad Institute Genomics Platform"/>
            <consortium name="The Broad Institute Genome Sequencing Center for Infectious Disease"/>
            <person name="Wu L."/>
            <person name="Ma J."/>
        </authorList>
    </citation>
    <scope>NUCLEOTIDE SEQUENCE [LARGE SCALE GENOMIC DNA]</scope>
    <source>
        <strain evidence="2">CGMCC 1.15774</strain>
    </source>
</reference>
<keyword evidence="2" id="KW-1185">Reference proteome</keyword>
<protein>
    <submittedName>
        <fullName evidence="1">Uncharacterized protein</fullName>
    </submittedName>
</protein>
<comment type="caution">
    <text evidence="1">The sequence shown here is derived from an EMBL/GenBank/DDBJ whole genome shotgun (WGS) entry which is preliminary data.</text>
</comment>
<sequence length="394" mass="45938">MAGYLFSIGKKNNKPDFDTLYEFINRGVYSTNISNPHRIWKPHQEGTFADYFSMNEGDNIYFFIDRKIYGIGRLININGHCKFLNYPNSNQPTIQRYQEIRPLLLYDNGVRAINNRFLCTFEASPHFFQNGIDMDEVLSSAPEKFKILRAFQNLSFIKFSDTENQGFKDIILRRNIAAINTPNEDNIFNQNIEESHSEIREKTNGNDHYVVEIAPFLNTINNPNGSLKHEMAIEAALIFQLNYNKSNAREIFGAWDYLSHQVIASPFKPLHYVDKMDVFGYNFIPNQKPTICDFLVVEIKRGEISSQDILQLMKYVDWIKNEYAYSDYSMIKAFMLGYSYTQEALENFAENIERKFIKGVRPSVSTEWNNVTLVQYRFNEDTQLLDFTNVTPNG</sequence>
<dbReference type="RefSeq" id="WP_379767024.1">
    <property type="nucleotide sequence ID" value="NZ_JBHSCL010000009.1"/>
</dbReference>
<evidence type="ECO:0000313" key="2">
    <source>
        <dbReference type="Proteomes" id="UP001595841"/>
    </source>
</evidence>
<name>A0ABV8PSY6_9FLAO</name>
<dbReference type="Proteomes" id="UP001595841">
    <property type="component" value="Unassembled WGS sequence"/>
</dbReference>
<proteinExistence type="predicted"/>
<accession>A0ABV8PSY6</accession>